<keyword evidence="1" id="KW-0472">Membrane</keyword>
<sequence length="161" mass="17734">MIGMVSYLSNVGACFPLGGGKLFFAYVLCGEGFLIIVERWKRDRSFSLQALAFQWGGCRASSCLRGLVTPPIPQESSAFRFNALYGFEWGSDGIFPSMSDGSLWIVVRIGKETVPFRFRRMLSSGEGVEPPRACGVSPPSYSRGVKCLPLQCTLWFLIGVK</sequence>
<reference evidence="3" key="1">
    <citation type="submission" date="2015-07" db="EMBL/GenBank/DDBJ databases">
        <title>Fjat-14235 jcm11544.</title>
        <authorList>
            <person name="Liu B."/>
            <person name="Wang J."/>
            <person name="Zhu Y."/>
            <person name="Liu G."/>
            <person name="Chen Q."/>
            <person name="Chen Z."/>
            <person name="Lan J."/>
            <person name="Che J."/>
            <person name="Ge C."/>
            <person name="Shi H."/>
            <person name="Pan Z."/>
            <person name="Liu X."/>
        </authorList>
    </citation>
    <scope>NUCLEOTIDE SEQUENCE [LARGE SCALE GENOMIC DNA]</scope>
    <source>
        <strain evidence="3">JCM 11544</strain>
    </source>
</reference>
<keyword evidence="3" id="KW-1185">Reference proteome</keyword>
<keyword evidence="1" id="KW-1133">Transmembrane helix</keyword>
<proteinExistence type="predicted"/>
<organism evidence="2 3">
    <name type="scientific">Rossellomorea marisflavi</name>
    <dbReference type="NCBI Taxonomy" id="189381"/>
    <lineage>
        <taxon>Bacteria</taxon>
        <taxon>Bacillati</taxon>
        <taxon>Bacillota</taxon>
        <taxon>Bacilli</taxon>
        <taxon>Bacillales</taxon>
        <taxon>Bacillaceae</taxon>
        <taxon>Rossellomorea</taxon>
    </lineage>
</organism>
<dbReference type="AlphaFoldDB" id="A0A0M0G1H7"/>
<evidence type="ECO:0000313" key="2">
    <source>
        <dbReference type="EMBL" id="KON83675.1"/>
    </source>
</evidence>
<comment type="caution">
    <text evidence="2">The sequence shown here is derived from an EMBL/GenBank/DDBJ whole genome shotgun (WGS) entry which is preliminary data.</text>
</comment>
<accession>A0A0M0G1H7</accession>
<evidence type="ECO:0000256" key="1">
    <source>
        <dbReference type="SAM" id="Phobius"/>
    </source>
</evidence>
<gene>
    <name evidence="2" type="ORF">AF331_15995</name>
</gene>
<dbReference type="EMBL" id="LGUE01000005">
    <property type="protein sequence ID" value="KON83675.1"/>
    <property type="molecule type" value="Genomic_DNA"/>
</dbReference>
<evidence type="ECO:0000313" key="3">
    <source>
        <dbReference type="Proteomes" id="UP000037405"/>
    </source>
</evidence>
<dbReference type="Proteomes" id="UP000037405">
    <property type="component" value="Unassembled WGS sequence"/>
</dbReference>
<protein>
    <submittedName>
        <fullName evidence="2">Uncharacterized protein</fullName>
    </submittedName>
</protein>
<keyword evidence="1" id="KW-0812">Transmembrane</keyword>
<feature type="transmembrane region" description="Helical" evidence="1">
    <location>
        <begin position="20"/>
        <end position="37"/>
    </location>
</feature>
<name>A0A0M0G1H7_9BACI</name>
<dbReference type="PATRIC" id="fig|189381.12.peg.4187"/>